<sequence>MGLELAKTLTEAPLDRISGRLLVAGDPGGSFHLRGGAIVEVASPGAPGAETLLLRSGRLSEDDWASAARRCATERHIGAELVARELVGAAELQLICVAAALDGALAVGMGRIDGFSLERDTYDSRLTALQAIEPDWLVMEAKRRIQALVSRRRPFSPFRTRLGRTDAGSTSLDTTAAGERREILLRINGRRSTRDIAFLLGRSLYAVAVEVSRLLAEGLVEAVAPAPSMDSPVRPAAPAGGLPRRLPGASGINDVLPLRPAAGL</sequence>
<comment type="caution">
    <text evidence="1">The sequence shown here is derived from an EMBL/GenBank/DDBJ whole genome shotgun (WGS) entry which is preliminary data.</text>
</comment>
<evidence type="ECO:0000313" key="2">
    <source>
        <dbReference type="Proteomes" id="UP000812013"/>
    </source>
</evidence>
<name>A0ABS6Z1E4_9ACTN</name>
<dbReference type="EMBL" id="WTFF01000013">
    <property type="protein sequence ID" value="MBW5481068.1"/>
    <property type="molecule type" value="Genomic_DNA"/>
</dbReference>
<proteinExistence type="predicted"/>
<gene>
    <name evidence="1" type="ORF">GPJ59_03995</name>
</gene>
<evidence type="ECO:0000313" key="1">
    <source>
        <dbReference type="EMBL" id="MBW5481068.1"/>
    </source>
</evidence>
<reference evidence="1 2" key="1">
    <citation type="submission" date="2019-12" db="EMBL/GenBank/DDBJ databases">
        <title>Genome sequence of Streptomyces bambusae.</title>
        <authorList>
            <person name="Bansal K."/>
            <person name="Choksket S."/>
            <person name="Korpole S."/>
            <person name="Patil P.B."/>
        </authorList>
    </citation>
    <scope>NUCLEOTIDE SEQUENCE [LARGE SCALE GENOMIC DNA]</scope>
    <source>
        <strain evidence="1 2">SK60</strain>
    </source>
</reference>
<keyword evidence="2" id="KW-1185">Reference proteome</keyword>
<dbReference type="RefSeq" id="WP_219664954.1">
    <property type="nucleotide sequence ID" value="NZ_WTFF01000013.1"/>
</dbReference>
<accession>A0ABS6Z1E4</accession>
<protein>
    <submittedName>
        <fullName evidence="1">MarR family transcriptional regulator</fullName>
    </submittedName>
</protein>
<dbReference type="Proteomes" id="UP000812013">
    <property type="component" value="Unassembled WGS sequence"/>
</dbReference>
<organism evidence="1 2">
    <name type="scientific">Streptomyces bambusae</name>
    <dbReference type="NCBI Taxonomy" id="1550616"/>
    <lineage>
        <taxon>Bacteria</taxon>
        <taxon>Bacillati</taxon>
        <taxon>Actinomycetota</taxon>
        <taxon>Actinomycetes</taxon>
        <taxon>Kitasatosporales</taxon>
        <taxon>Streptomycetaceae</taxon>
        <taxon>Streptomyces</taxon>
    </lineage>
</organism>